<dbReference type="PANTHER" id="PTHR30509:SF9">
    <property type="entry name" value="MULTIDRUG RESISTANCE PROTEIN MDTO"/>
    <property type="match status" value="1"/>
</dbReference>
<evidence type="ECO:0000256" key="4">
    <source>
        <dbReference type="ARBA" id="ARBA00022989"/>
    </source>
</evidence>
<feature type="transmembrane region" description="Helical" evidence="7">
    <location>
        <begin position="129"/>
        <end position="146"/>
    </location>
</feature>
<evidence type="ECO:0000256" key="5">
    <source>
        <dbReference type="ARBA" id="ARBA00023136"/>
    </source>
</evidence>
<comment type="subcellular location">
    <subcellularLocation>
        <location evidence="1">Cell membrane</location>
        <topology evidence="1">Multi-pass membrane protein</topology>
    </subcellularLocation>
</comment>
<protein>
    <submittedName>
        <fullName evidence="9">FUSC family protein</fullName>
    </submittedName>
</protein>
<evidence type="ECO:0000256" key="7">
    <source>
        <dbReference type="SAM" id="Phobius"/>
    </source>
</evidence>
<dbReference type="InterPro" id="IPR049453">
    <property type="entry name" value="Memb_transporter_dom"/>
</dbReference>
<keyword evidence="5 7" id="KW-0472">Membrane</keyword>
<feature type="transmembrane region" description="Helical" evidence="7">
    <location>
        <begin position="75"/>
        <end position="95"/>
    </location>
</feature>
<keyword evidence="4 7" id="KW-1133">Transmembrane helix</keyword>
<feature type="transmembrane region" description="Helical" evidence="7">
    <location>
        <begin position="334"/>
        <end position="355"/>
    </location>
</feature>
<dbReference type="PANTHER" id="PTHR30509">
    <property type="entry name" value="P-HYDROXYBENZOIC ACID EFFLUX PUMP SUBUNIT-RELATED"/>
    <property type="match status" value="1"/>
</dbReference>
<feature type="transmembrane region" description="Helical" evidence="7">
    <location>
        <begin position="152"/>
        <end position="176"/>
    </location>
</feature>
<evidence type="ECO:0000259" key="8">
    <source>
        <dbReference type="Pfam" id="PF13515"/>
    </source>
</evidence>
<feature type="transmembrane region" description="Helical" evidence="7">
    <location>
        <begin position="284"/>
        <end position="300"/>
    </location>
</feature>
<evidence type="ECO:0000313" key="9">
    <source>
        <dbReference type="EMBL" id="XBS88801.1"/>
    </source>
</evidence>
<feature type="domain" description="Integral membrane bound transporter" evidence="8">
    <location>
        <begin position="222"/>
        <end position="347"/>
    </location>
</feature>
<evidence type="ECO:0000256" key="1">
    <source>
        <dbReference type="ARBA" id="ARBA00004651"/>
    </source>
</evidence>
<evidence type="ECO:0000256" key="3">
    <source>
        <dbReference type="ARBA" id="ARBA00022692"/>
    </source>
</evidence>
<keyword evidence="3 7" id="KW-0812">Transmembrane</keyword>
<feature type="transmembrane region" description="Helical" evidence="7">
    <location>
        <begin position="101"/>
        <end position="117"/>
    </location>
</feature>
<dbReference type="GO" id="GO:0005886">
    <property type="term" value="C:plasma membrane"/>
    <property type="evidence" value="ECO:0007669"/>
    <property type="project" value="UniProtKB-SubCell"/>
</dbReference>
<dbReference type="AlphaFoldDB" id="A0AAU7QH56"/>
<proteinExistence type="inferred from homology"/>
<dbReference type="RefSeq" id="WP_007805940.1">
    <property type="nucleotide sequence ID" value="NZ_CP157948.1"/>
</dbReference>
<evidence type="ECO:0000256" key="2">
    <source>
        <dbReference type="ARBA" id="ARBA00022475"/>
    </source>
</evidence>
<feature type="transmembrane region" description="Helical" evidence="7">
    <location>
        <begin position="259"/>
        <end position="278"/>
    </location>
</feature>
<name>A0AAU7QH56_9GAMM</name>
<accession>A0AAU7QH56</accession>
<feature type="transmembrane region" description="Helical" evidence="7">
    <location>
        <begin position="211"/>
        <end position="228"/>
    </location>
</feature>
<reference evidence="9" key="1">
    <citation type="submission" date="2024-06" db="EMBL/GenBank/DDBJ databases">
        <authorList>
            <person name="Sun Y."/>
        </authorList>
    </citation>
    <scope>NUCLEOTIDE SEQUENCE</scope>
    <source>
        <strain evidence="9">IGA1.0</strain>
    </source>
</reference>
<evidence type="ECO:0000256" key="6">
    <source>
        <dbReference type="ARBA" id="ARBA00043993"/>
    </source>
</evidence>
<sequence>MTPTDYTPTTARNAFDATTSALGRAGREAVVTMLAMLATLGCAMAIDAEPGPAVLAVVLCLSFARSHLDRDLRGRLEAAVALPIVGLLATAVGMLLLHAPWLGALVFVAGMFVSIWLRRFGPMTRRAGSLIALPFVVILTTPHVPSQRLGPLMAALVPIVVALLALVWVAAFHALARRLRVLPPAQAATTTGIAVAPAHESSLRPIASTRMAIQMAVALALSFVVGYTFFAQRWAWIVLTAFIVNSGNRGRLDVAYKSVLRVLGAAFGTMLALGFSVHLGSHDGATVALILAAVFFGIWLRPLGYAWWALFVTLALALLQGFEGRSASHDLGLRLQEIVIGALIGVAAAWLVYPVRSRNVLRRRIADALAMLGDAFDPATPARTRGDVLAAWTQVAQIAPAFRASRWAMRRGEAAKPADWIDALHACIDPAIALLEQGAAPPVEVRRSIGAARKALREPDQLLPALRQLRDCLDQAARSRPEHADTA</sequence>
<gene>
    <name evidence="9" type="ORF">ABNK63_10335</name>
</gene>
<organism evidence="9">
    <name type="scientific">Rhodanobacter sp. IGA1.0</name>
    <dbReference type="NCBI Taxonomy" id="3158582"/>
    <lineage>
        <taxon>Bacteria</taxon>
        <taxon>Pseudomonadati</taxon>
        <taxon>Pseudomonadota</taxon>
        <taxon>Gammaproteobacteria</taxon>
        <taxon>Lysobacterales</taxon>
        <taxon>Rhodanobacteraceae</taxon>
        <taxon>Rhodanobacter</taxon>
    </lineage>
</organism>
<dbReference type="EMBL" id="CP157948">
    <property type="protein sequence ID" value="XBS88801.1"/>
    <property type="molecule type" value="Genomic_DNA"/>
</dbReference>
<dbReference type="Pfam" id="PF13515">
    <property type="entry name" value="FUSC_2"/>
    <property type="match status" value="1"/>
</dbReference>
<keyword evidence="2" id="KW-1003">Cell membrane</keyword>
<comment type="similarity">
    <text evidence="6">Belongs to the YccS/YhfK family.</text>
</comment>